<name>A0A1M5F4W0_9BACT</name>
<evidence type="ECO:0000259" key="2">
    <source>
        <dbReference type="Pfam" id="PF07007"/>
    </source>
</evidence>
<accession>A0A1M5F4W0</accession>
<evidence type="ECO:0000256" key="1">
    <source>
        <dbReference type="SAM" id="SignalP"/>
    </source>
</evidence>
<organism evidence="3 4">
    <name type="scientific">Dysgonomonas macrotermitis</name>
    <dbReference type="NCBI Taxonomy" id="1346286"/>
    <lineage>
        <taxon>Bacteria</taxon>
        <taxon>Pseudomonadati</taxon>
        <taxon>Bacteroidota</taxon>
        <taxon>Bacteroidia</taxon>
        <taxon>Bacteroidales</taxon>
        <taxon>Dysgonomonadaceae</taxon>
        <taxon>Dysgonomonas</taxon>
    </lineage>
</organism>
<feature type="domain" description="Lysozyme inhibitor LprI-like N-terminal" evidence="2">
    <location>
        <begin position="51"/>
        <end position="140"/>
    </location>
</feature>
<gene>
    <name evidence="3" type="ORF">SAMN05444362_11154</name>
</gene>
<dbReference type="InterPro" id="IPR009739">
    <property type="entry name" value="LprI-like_N"/>
</dbReference>
<dbReference type="EMBL" id="FQUC01000011">
    <property type="protein sequence ID" value="SHF86579.1"/>
    <property type="molecule type" value="Genomic_DNA"/>
</dbReference>
<evidence type="ECO:0000313" key="4">
    <source>
        <dbReference type="Proteomes" id="UP000184480"/>
    </source>
</evidence>
<dbReference type="Gene3D" id="1.20.1270.180">
    <property type="match status" value="1"/>
</dbReference>
<dbReference type="AlphaFoldDB" id="A0A1M5F4W0"/>
<feature type="signal peptide" evidence="1">
    <location>
        <begin position="1"/>
        <end position="19"/>
    </location>
</feature>
<dbReference type="OrthoDB" id="7340239at2"/>
<dbReference type="Pfam" id="PF07007">
    <property type="entry name" value="LprI"/>
    <property type="match status" value="1"/>
</dbReference>
<proteinExistence type="predicted"/>
<feature type="chain" id="PRO_5009910047" description="Lysozyme inhibitor LprI-like N-terminal domain-containing protein" evidence="1">
    <location>
        <begin position="20"/>
        <end position="152"/>
    </location>
</feature>
<keyword evidence="4" id="KW-1185">Reference proteome</keyword>
<dbReference type="RefSeq" id="WP_062179047.1">
    <property type="nucleotide sequence ID" value="NZ_BBXL01000006.1"/>
</dbReference>
<protein>
    <recommendedName>
        <fullName evidence="2">Lysozyme inhibitor LprI-like N-terminal domain-containing protein</fullName>
    </recommendedName>
</protein>
<evidence type="ECO:0000313" key="3">
    <source>
        <dbReference type="EMBL" id="SHF86579.1"/>
    </source>
</evidence>
<reference evidence="4" key="1">
    <citation type="submission" date="2016-11" db="EMBL/GenBank/DDBJ databases">
        <authorList>
            <person name="Varghese N."/>
            <person name="Submissions S."/>
        </authorList>
    </citation>
    <scope>NUCLEOTIDE SEQUENCE [LARGE SCALE GENOMIC DNA]</scope>
    <source>
        <strain evidence="4">DSM 27370</strain>
    </source>
</reference>
<dbReference type="Proteomes" id="UP000184480">
    <property type="component" value="Unassembled WGS sequence"/>
</dbReference>
<sequence length="152" mass="17731">MRKTIYILLFFFLTVNMSAQDIELQDPISIEFRQDTMIIEQQVTDMLNKDYSTAGMVKASVFTEQGYDKLLNKYYQMLLNKLKEEDRAILIDSQNNWAQYRDSEKQLIRLISSDRYTGGGTIWGPIASGTAADLTKDRLIEIYRYLVFSIEE</sequence>
<keyword evidence="1" id="KW-0732">Signal</keyword>